<accession>A0A941IF97</accession>
<evidence type="ECO:0000313" key="2">
    <source>
        <dbReference type="EMBL" id="MBR7826095.1"/>
    </source>
</evidence>
<keyword evidence="3" id="KW-1185">Reference proteome</keyword>
<sequence>MEAIARPGITGSKQEAAAVTFTETLARDFPGAVPANQFVNGTQNLLAQFGVIRGGALPLIATCRDELAFGLTAELQRAWGGAFNMAGLAGLFTLGRTGVIAARGHAPLVDGRRTFVLIGLTHVGVGASGAVGECERLGVPGVTYACGALLAVGDSLRSDDVHISDYPYLDPEDPEQSRLRDRIAPRVTDHAKADLLEITRIAGQLIDEGTADVINVLRDDAHPADIAVFTGVHIHGPRGADYVQPSLAVFDRAGGGRTELEF</sequence>
<dbReference type="RefSeq" id="WP_212517241.1">
    <property type="nucleotide sequence ID" value="NZ_JAGSOH010000012.1"/>
</dbReference>
<proteinExistence type="predicted"/>
<gene>
    <name evidence="2" type="ORF">KDK95_07260</name>
</gene>
<name>A0A941IF97_9ACTN</name>
<dbReference type="PANTHER" id="PTHR38016">
    <property type="entry name" value="UNNAMED PRODUCT"/>
    <property type="match status" value="1"/>
</dbReference>
<comment type="caution">
    <text evidence="2">The sequence shown here is derived from an EMBL/GenBank/DDBJ whole genome shotgun (WGS) entry which is preliminary data.</text>
</comment>
<dbReference type="Proteomes" id="UP000676325">
    <property type="component" value="Unassembled WGS sequence"/>
</dbReference>
<reference evidence="2" key="1">
    <citation type="submission" date="2021-04" db="EMBL/GenBank/DDBJ databases">
        <title>Genome based classification of Actinospica acidithermotolerans sp. nov., an actinobacterium isolated from an Indonesian hot spring.</title>
        <authorList>
            <person name="Kusuma A.B."/>
            <person name="Putra K.E."/>
            <person name="Nafisah S."/>
            <person name="Loh J."/>
            <person name="Nouioui I."/>
            <person name="Goodfellow M."/>
        </authorList>
    </citation>
    <scope>NUCLEOTIDE SEQUENCE</scope>
    <source>
        <strain evidence="2">MGRD01-02</strain>
    </source>
</reference>
<evidence type="ECO:0000259" key="1">
    <source>
        <dbReference type="Pfam" id="PF18599"/>
    </source>
</evidence>
<dbReference type="AlphaFoldDB" id="A0A941IF97"/>
<dbReference type="Pfam" id="PF18599">
    <property type="entry name" value="LCIB_C_CA"/>
    <property type="match status" value="1"/>
</dbReference>
<organism evidence="2 3">
    <name type="scientific">Actinospica acidithermotolerans</name>
    <dbReference type="NCBI Taxonomy" id="2828514"/>
    <lineage>
        <taxon>Bacteria</taxon>
        <taxon>Bacillati</taxon>
        <taxon>Actinomycetota</taxon>
        <taxon>Actinomycetes</taxon>
        <taxon>Catenulisporales</taxon>
        <taxon>Actinospicaceae</taxon>
        <taxon>Actinospica</taxon>
    </lineage>
</organism>
<dbReference type="PANTHER" id="PTHR38016:SF1">
    <property type="entry name" value="LIMITING CO2-INDUCIBLE PROTEIN B_C BETA CARBONYIC ANHYDRASE DOMAIN-CONTAINING PROTEIN"/>
    <property type="match status" value="1"/>
</dbReference>
<dbReference type="EMBL" id="JAGSOH010000012">
    <property type="protein sequence ID" value="MBR7826095.1"/>
    <property type="molecule type" value="Genomic_DNA"/>
</dbReference>
<feature type="domain" description="Limiting CO2-inducible protein B/C beta carbonyic anhydrase" evidence="1">
    <location>
        <begin position="32"/>
        <end position="246"/>
    </location>
</feature>
<dbReference type="InterPro" id="IPR040703">
    <property type="entry name" value="LCIB/C_CA"/>
</dbReference>
<evidence type="ECO:0000313" key="3">
    <source>
        <dbReference type="Proteomes" id="UP000676325"/>
    </source>
</evidence>
<protein>
    <recommendedName>
        <fullName evidence="1">Limiting CO2-inducible protein B/C beta carbonyic anhydrase domain-containing protein</fullName>
    </recommendedName>
</protein>